<accession>A0A4S4KZU5</accession>
<keyword evidence="5" id="KW-0540">Nuclease</keyword>
<feature type="compositionally biased region" description="Polar residues" evidence="9">
    <location>
        <begin position="1"/>
        <end position="23"/>
    </location>
</feature>
<gene>
    <name evidence="10" type="ORF">EW145_g5654</name>
</gene>
<sequence>MTSAAGPSKTTLNPYQPFPTTQTKNERLRFSSAHPFTPAFVESRLSKAKNLDIRKSLYDSRVKGRSILLENPVRNSGLKKEREEKKARKTKEHERRKRKLIGRKEADSKGLWNLEEDQKKYELFIPLHHLWLGYMSELLCLSQAPASQPTNPTMPNSAAMHGKLVKADFHGSVIAVKEAKNPCLVGLSGIVIHETENAFKVITIKNQVKLIPKQGAIFSFRIPIYDVRALVSHSVPKLDSAASSSEWLDLDTIPRMEFELYGNQFRFRAADRAGRKFKAKETIEL</sequence>
<reference evidence="10 11" key="1">
    <citation type="submission" date="2019-02" db="EMBL/GenBank/DDBJ databases">
        <title>Genome sequencing of the rare red list fungi Phellinidium pouzarii.</title>
        <authorList>
            <person name="Buettner E."/>
            <person name="Kellner H."/>
        </authorList>
    </citation>
    <scope>NUCLEOTIDE SEQUENCE [LARGE SCALE GENOMIC DNA]</scope>
    <source>
        <strain evidence="10 11">DSM 108285</strain>
    </source>
</reference>
<evidence type="ECO:0000256" key="8">
    <source>
        <dbReference type="PIRNR" id="PIRNR027081"/>
    </source>
</evidence>
<dbReference type="GO" id="GO:0000172">
    <property type="term" value="C:ribonuclease MRP complex"/>
    <property type="evidence" value="ECO:0007669"/>
    <property type="project" value="InterPro"/>
</dbReference>
<evidence type="ECO:0000256" key="4">
    <source>
        <dbReference type="ARBA" id="ARBA00022694"/>
    </source>
</evidence>
<dbReference type="HAMAP" id="MF_00754">
    <property type="entry name" value="RNase_P_1"/>
    <property type="match status" value="1"/>
</dbReference>
<evidence type="ECO:0000256" key="7">
    <source>
        <dbReference type="ARBA" id="ARBA00022801"/>
    </source>
</evidence>
<dbReference type="Proteomes" id="UP000308199">
    <property type="component" value="Unassembled WGS sequence"/>
</dbReference>
<dbReference type="PANTHER" id="PTHR13348:SF0">
    <property type="entry name" value="RIBONUCLEASE P PROTEIN SUBUNIT P29"/>
    <property type="match status" value="1"/>
</dbReference>
<evidence type="ECO:0000256" key="2">
    <source>
        <dbReference type="ARBA" id="ARBA00006181"/>
    </source>
</evidence>
<dbReference type="EMBL" id="SGPK01000361">
    <property type="protein sequence ID" value="THH04257.1"/>
    <property type="molecule type" value="Genomic_DNA"/>
</dbReference>
<keyword evidence="8" id="KW-0539">Nucleus</keyword>
<dbReference type="InterPro" id="IPR002730">
    <property type="entry name" value="Rpp29/RNP1"/>
</dbReference>
<dbReference type="PIRSF" id="PIRSF027081">
    <property type="entry name" value="RNase_P/MRP_p29_subunit"/>
    <property type="match status" value="1"/>
</dbReference>
<dbReference type="GO" id="GO:0001682">
    <property type="term" value="P:tRNA 5'-leader removal"/>
    <property type="evidence" value="ECO:0007669"/>
    <property type="project" value="InterPro"/>
</dbReference>
<keyword evidence="6" id="KW-0255">Endonuclease</keyword>
<dbReference type="Pfam" id="PF01868">
    <property type="entry name" value="RNase_P-MRP_p29"/>
    <property type="match status" value="1"/>
</dbReference>
<dbReference type="GO" id="GO:0016787">
    <property type="term" value="F:hydrolase activity"/>
    <property type="evidence" value="ECO:0007669"/>
    <property type="project" value="UniProtKB-KW"/>
</dbReference>
<dbReference type="GO" id="GO:0004519">
    <property type="term" value="F:endonuclease activity"/>
    <property type="evidence" value="ECO:0007669"/>
    <property type="project" value="UniProtKB-KW"/>
</dbReference>
<name>A0A4S4KZU5_9AGAM</name>
<evidence type="ECO:0000313" key="10">
    <source>
        <dbReference type="EMBL" id="THH04257.1"/>
    </source>
</evidence>
<dbReference type="GO" id="GO:0033204">
    <property type="term" value="F:ribonuclease P RNA binding"/>
    <property type="evidence" value="ECO:0007669"/>
    <property type="project" value="InterPro"/>
</dbReference>
<evidence type="ECO:0000256" key="3">
    <source>
        <dbReference type="ARBA" id="ARBA00022490"/>
    </source>
</evidence>
<dbReference type="Gene3D" id="2.30.30.210">
    <property type="entry name" value="Ribonuclease P/MRP, subunit p29"/>
    <property type="match status" value="1"/>
</dbReference>
<feature type="compositionally biased region" description="Basic residues" evidence="9">
    <location>
        <begin position="87"/>
        <end position="101"/>
    </location>
</feature>
<evidence type="ECO:0000313" key="11">
    <source>
        <dbReference type="Proteomes" id="UP000308199"/>
    </source>
</evidence>
<evidence type="ECO:0000256" key="5">
    <source>
        <dbReference type="ARBA" id="ARBA00022722"/>
    </source>
</evidence>
<keyword evidence="7" id="KW-0378">Hydrolase</keyword>
<dbReference type="SUPFAM" id="SSF101744">
    <property type="entry name" value="Rof/RNase P subunit-like"/>
    <property type="match status" value="1"/>
</dbReference>
<keyword evidence="4 8" id="KW-0819">tRNA processing</keyword>
<evidence type="ECO:0000256" key="1">
    <source>
        <dbReference type="ARBA" id="ARBA00004123"/>
    </source>
</evidence>
<organism evidence="10 11">
    <name type="scientific">Phellinidium pouzarii</name>
    <dbReference type="NCBI Taxonomy" id="167371"/>
    <lineage>
        <taxon>Eukaryota</taxon>
        <taxon>Fungi</taxon>
        <taxon>Dikarya</taxon>
        <taxon>Basidiomycota</taxon>
        <taxon>Agaricomycotina</taxon>
        <taxon>Agaricomycetes</taxon>
        <taxon>Hymenochaetales</taxon>
        <taxon>Hymenochaetaceae</taxon>
        <taxon>Phellinidium</taxon>
    </lineage>
</organism>
<dbReference type="InterPro" id="IPR023538">
    <property type="entry name" value="RNP1"/>
</dbReference>
<proteinExistence type="inferred from homology"/>
<dbReference type="GO" id="GO:0030677">
    <property type="term" value="C:ribonuclease P complex"/>
    <property type="evidence" value="ECO:0007669"/>
    <property type="project" value="InterPro"/>
</dbReference>
<feature type="region of interest" description="Disordered" evidence="9">
    <location>
        <begin position="73"/>
        <end position="102"/>
    </location>
</feature>
<evidence type="ECO:0000256" key="9">
    <source>
        <dbReference type="SAM" id="MobiDB-lite"/>
    </source>
</evidence>
<feature type="region of interest" description="Disordered" evidence="9">
    <location>
        <begin position="1"/>
        <end position="25"/>
    </location>
</feature>
<evidence type="ECO:0000256" key="6">
    <source>
        <dbReference type="ARBA" id="ARBA00022759"/>
    </source>
</evidence>
<protein>
    <recommendedName>
        <fullName evidence="8">Ribonuclease P protein subunit</fullName>
    </recommendedName>
</protein>
<keyword evidence="11" id="KW-1185">Reference proteome</keyword>
<dbReference type="InterPro" id="IPR023534">
    <property type="entry name" value="Rof/RNase_P-like"/>
</dbReference>
<dbReference type="AlphaFoldDB" id="A0A4S4KZU5"/>
<dbReference type="OrthoDB" id="124041at2759"/>
<comment type="similarity">
    <text evidence="2">Belongs to the eukaryotic/archaeal RNase P protein component 1 family.</text>
</comment>
<comment type="caution">
    <text evidence="10">The sequence shown here is derived from an EMBL/GenBank/DDBJ whole genome shotgun (WGS) entry which is preliminary data.</text>
</comment>
<dbReference type="PANTHER" id="PTHR13348">
    <property type="entry name" value="RIBONUCLEASE P SUBUNIT P29"/>
    <property type="match status" value="1"/>
</dbReference>
<dbReference type="GO" id="GO:0006364">
    <property type="term" value="P:rRNA processing"/>
    <property type="evidence" value="ECO:0007669"/>
    <property type="project" value="TreeGrafter"/>
</dbReference>
<dbReference type="GO" id="GO:0005634">
    <property type="term" value="C:nucleus"/>
    <property type="evidence" value="ECO:0007669"/>
    <property type="project" value="UniProtKB-SubCell"/>
</dbReference>
<dbReference type="InterPro" id="IPR036980">
    <property type="entry name" value="RNase_P/MRP_Rpp29_sf"/>
</dbReference>
<comment type="subcellular location">
    <subcellularLocation>
        <location evidence="1">Nucleus</location>
    </subcellularLocation>
</comment>
<keyword evidence="3" id="KW-0963">Cytoplasm</keyword>
<dbReference type="SMART" id="SM00538">
    <property type="entry name" value="POP4"/>
    <property type="match status" value="1"/>
</dbReference>
<dbReference type="InterPro" id="IPR016848">
    <property type="entry name" value="RNase_P/MRP_Rpp29-subunit"/>
</dbReference>